<evidence type="ECO:0000259" key="2">
    <source>
        <dbReference type="PROSITE" id="PS50937"/>
    </source>
</evidence>
<dbReference type="Proteomes" id="UP000076096">
    <property type="component" value="Chromosome"/>
</dbReference>
<gene>
    <name evidence="3" type="ORF">A4E84_00795</name>
</gene>
<dbReference type="InterPro" id="IPR011256">
    <property type="entry name" value="Reg_factor_effector_dom_sf"/>
</dbReference>
<dbReference type="InterPro" id="IPR047057">
    <property type="entry name" value="MerR_fam"/>
</dbReference>
<reference evidence="4" key="1">
    <citation type="submission" date="2016-04" db="EMBL/GenBank/DDBJ databases">
        <authorList>
            <person name="Zhang B."/>
        </authorList>
    </citation>
    <scope>NUCLEOTIDE SEQUENCE [LARGE SCALE GENOMIC DNA]</scope>
    <source>
        <strain evidence="4">S10</strain>
    </source>
</reference>
<dbReference type="InterPro" id="IPR029442">
    <property type="entry name" value="GyrI-like"/>
</dbReference>
<evidence type="ECO:0000313" key="3">
    <source>
        <dbReference type="EMBL" id="AMW15086.1"/>
    </source>
</evidence>
<dbReference type="SUPFAM" id="SSF55136">
    <property type="entry name" value="Probable bacterial effector-binding domain"/>
    <property type="match status" value="1"/>
</dbReference>
<evidence type="ECO:0000313" key="4">
    <source>
        <dbReference type="Proteomes" id="UP000076096"/>
    </source>
</evidence>
<dbReference type="InterPro" id="IPR009061">
    <property type="entry name" value="DNA-bd_dom_put_sf"/>
</dbReference>
<keyword evidence="4" id="KW-1185">Reference proteome</keyword>
<dbReference type="GO" id="GO:0003700">
    <property type="term" value="F:DNA-binding transcription factor activity"/>
    <property type="evidence" value="ECO:0007669"/>
    <property type="project" value="InterPro"/>
</dbReference>
<name>A0A143CCF3_9ACTN</name>
<dbReference type="AlphaFoldDB" id="A0A143CCF3"/>
<dbReference type="InterPro" id="IPR010499">
    <property type="entry name" value="AraC_E-bd"/>
</dbReference>
<dbReference type="PROSITE" id="PS50937">
    <property type="entry name" value="HTH_MERR_2"/>
    <property type="match status" value="1"/>
</dbReference>
<dbReference type="SMART" id="SM00871">
    <property type="entry name" value="AraC_E_bind"/>
    <property type="match status" value="1"/>
</dbReference>
<dbReference type="EMBL" id="CP015098">
    <property type="protein sequence ID" value="AMW15086.1"/>
    <property type="molecule type" value="Genomic_DNA"/>
</dbReference>
<dbReference type="InterPro" id="IPR000551">
    <property type="entry name" value="MerR-type_HTH_dom"/>
</dbReference>
<keyword evidence="1" id="KW-0238">DNA-binding</keyword>
<dbReference type="Pfam" id="PF13411">
    <property type="entry name" value="MerR_1"/>
    <property type="match status" value="1"/>
</dbReference>
<sequence>MFSIGAFAKYGGVSVRMLRHYDAVGLLRPAHVDPHTGYRFYEADQLARLNRVIALKELGLTLDQVRAILDGELEAGELRGMLRLRRAELASAMAADAARMAQVEARLRMIESEGRMSSDDVVIKRIPAMRVAELTAVVESFEPKLITPVITSLYEELWSRMQAAGLRASGAAVAYYEKPEGPVTVHASIPVDSEPAQGHDFSVVDLPEVEAATLVHKGPAEQVIPSVQALARWIDTNGYTSLGPAREVTLSCPHCGDHAVTELQEPVARR</sequence>
<dbReference type="Gene3D" id="1.10.1660.10">
    <property type="match status" value="1"/>
</dbReference>
<dbReference type="KEGG" id="stsi:A4E84_00795"/>
<evidence type="ECO:0000256" key="1">
    <source>
        <dbReference type="ARBA" id="ARBA00023125"/>
    </source>
</evidence>
<dbReference type="Gene3D" id="3.20.80.10">
    <property type="entry name" value="Regulatory factor, effector binding domain"/>
    <property type="match status" value="1"/>
</dbReference>
<proteinExistence type="predicted"/>
<organism evidence="3 4">
    <name type="scientific">Streptomyces qaidamensis</name>
    <dbReference type="NCBI Taxonomy" id="1783515"/>
    <lineage>
        <taxon>Bacteria</taxon>
        <taxon>Bacillati</taxon>
        <taxon>Actinomycetota</taxon>
        <taxon>Actinomycetes</taxon>
        <taxon>Kitasatosporales</taxon>
        <taxon>Streptomycetaceae</taxon>
        <taxon>Streptomyces</taxon>
        <taxon>Streptomyces aurantiacus group</taxon>
    </lineage>
</organism>
<dbReference type="Pfam" id="PF06445">
    <property type="entry name" value="GyrI-like"/>
    <property type="match status" value="1"/>
</dbReference>
<dbReference type="SUPFAM" id="SSF46955">
    <property type="entry name" value="Putative DNA-binding domain"/>
    <property type="match status" value="1"/>
</dbReference>
<dbReference type="RefSeq" id="WP_062931211.1">
    <property type="nucleotide sequence ID" value="NZ_CP015098.1"/>
</dbReference>
<feature type="domain" description="HTH merR-type" evidence="2">
    <location>
        <begin position="1"/>
        <end position="71"/>
    </location>
</feature>
<dbReference type="CDD" id="cd01107">
    <property type="entry name" value="HTH_BmrR"/>
    <property type="match status" value="1"/>
</dbReference>
<dbReference type="PANTHER" id="PTHR30204">
    <property type="entry name" value="REDOX-CYCLING DRUG-SENSING TRANSCRIPTIONAL ACTIVATOR SOXR"/>
    <property type="match status" value="1"/>
</dbReference>
<protein>
    <submittedName>
        <fullName evidence="3">MerR family transcriptional regulator</fullName>
    </submittedName>
</protein>
<accession>A0A143CCF3</accession>
<dbReference type="SMART" id="SM00422">
    <property type="entry name" value="HTH_MERR"/>
    <property type="match status" value="1"/>
</dbReference>
<dbReference type="PANTHER" id="PTHR30204:SF97">
    <property type="entry name" value="MERR FAMILY REGULATORY PROTEIN"/>
    <property type="match status" value="1"/>
</dbReference>
<dbReference type="STRING" id="1783515.A4E84_00795"/>
<dbReference type="GO" id="GO:0003677">
    <property type="term" value="F:DNA binding"/>
    <property type="evidence" value="ECO:0007669"/>
    <property type="project" value="UniProtKB-KW"/>
</dbReference>